<proteinExistence type="inferred from homology"/>
<dbReference type="PROSITE" id="PS01219">
    <property type="entry name" value="AMMONIUM_TRANSP"/>
    <property type="match status" value="1"/>
</dbReference>
<dbReference type="KEGG" id="aaf:AURANDRAFT_55404"/>
<feature type="transmembrane region" description="Helical" evidence="8">
    <location>
        <begin position="212"/>
        <end position="234"/>
    </location>
</feature>
<organism evidence="11">
    <name type="scientific">Aureococcus anophagefferens</name>
    <name type="common">Harmful bloom alga</name>
    <dbReference type="NCBI Taxonomy" id="44056"/>
    <lineage>
        <taxon>Eukaryota</taxon>
        <taxon>Sar</taxon>
        <taxon>Stramenopiles</taxon>
        <taxon>Ochrophyta</taxon>
        <taxon>Pelagophyceae</taxon>
        <taxon>Pelagomonadales</taxon>
        <taxon>Pelagomonadaceae</taxon>
        <taxon>Aureococcus</taxon>
    </lineage>
</organism>
<evidence type="ECO:0000256" key="7">
    <source>
        <dbReference type="ARBA" id="ARBA00023177"/>
    </source>
</evidence>
<feature type="transmembrane region" description="Helical" evidence="8">
    <location>
        <begin position="16"/>
        <end position="36"/>
    </location>
</feature>
<feature type="transmembrane region" description="Helical" evidence="8">
    <location>
        <begin position="385"/>
        <end position="409"/>
    </location>
</feature>
<dbReference type="InterPro" id="IPR029020">
    <property type="entry name" value="Ammonium/urea_transptr"/>
</dbReference>
<dbReference type="eggNOG" id="KOG0682">
    <property type="taxonomic scope" value="Eukaryota"/>
</dbReference>
<feature type="transmembrane region" description="Helical" evidence="8">
    <location>
        <begin position="57"/>
        <end position="77"/>
    </location>
</feature>
<feature type="transmembrane region" description="Helical" evidence="8">
    <location>
        <begin position="301"/>
        <end position="325"/>
    </location>
</feature>
<feature type="transmembrane region" description="Helical" evidence="8">
    <location>
        <begin position="125"/>
        <end position="147"/>
    </location>
</feature>
<keyword evidence="4 8" id="KW-0812">Transmembrane</keyword>
<evidence type="ECO:0000256" key="2">
    <source>
        <dbReference type="ARBA" id="ARBA00005887"/>
    </source>
</evidence>
<keyword evidence="6 8" id="KW-0472">Membrane</keyword>
<keyword evidence="7" id="KW-0924">Ammonia transport</keyword>
<keyword evidence="5 8" id="KW-1133">Transmembrane helix</keyword>
<dbReference type="AlphaFoldDB" id="F0YLV7"/>
<feature type="transmembrane region" description="Helical" evidence="8">
    <location>
        <begin position="276"/>
        <end position="295"/>
    </location>
</feature>
<reference evidence="10 11" key="1">
    <citation type="journal article" date="2011" name="Proc. Natl. Acad. Sci. U.S.A.">
        <title>Niche of harmful alga Aureococcus anophagefferens revealed through ecogenomics.</title>
        <authorList>
            <person name="Gobler C.J."/>
            <person name="Berry D.L."/>
            <person name="Dyhrman S.T."/>
            <person name="Wilhelm S.W."/>
            <person name="Salamov A."/>
            <person name="Lobanov A.V."/>
            <person name="Zhang Y."/>
            <person name="Collier J.L."/>
            <person name="Wurch L.L."/>
            <person name="Kustka A.B."/>
            <person name="Dill B.D."/>
            <person name="Shah M."/>
            <person name="VerBerkmoes N.C."/>
            <person name="Kuo A."/>
            <person name="Terry A."/>
            <person name="Pangilinan J."/>
            <person name="Lindquist E.A."/>
            <person name="Lucas S."/>
            <person name="Paulsen I.T."/>
            <person name="Hattenrath-Lehmann T.K."/>
            <person name="Talmage S.C."/>
            <person name="Walker E.A."/>
            <person name="Koch F."/>
            <person name="Burson A.M."/>
            <person name="Marcoval M.A."/>
            <person name="Tang Y.Z."/>
            <person name="Lecleir G.R."/>
            <person name="Coyne K.J."/>
            <person name="Berg G.M."/>
            <person name="Bertrand E.M."/>
            <person name="Saito M.A."/>
            <person name="Gladyshev V.N."/>
            <person name="Grigoriev I.V."/>
        </authorList>
    </citation>
    <scope>NUCLEOTIDE SEQUENCE [LARGE SCALE GENOMIC DNA]</scope>
    <source>
        <strain evidence="11">CCMP 1984</strain>
    </source>
</reference>
<dbReference type="InterPro" id="IPR018047">
    <property type="entry name" value="Ammonium_transpt_CS"/>
</dbReference>
<dbReference type="InterPro" id="IPR024041">
    <property type="entry name" value="NH4_transpt_AmtB-like_dom"/>
</dbReference>
<name>F0YLV7_AURAN</name>
<dbReference type="GO" id="GO:0008519">
    <property type="term" value="F:ammonium channel activity"/>
    <property type="evidence" value="ECO:0007669"/>
    <property type="project" value="InterPro"/>
</dbReference>
<evidence type="ECO:0000313" key="10">
    <source>
        <dbReference type="EMBL" id="EGB03903.1"/>
    </source>
</evidence>
<dbReference type="Proteomes" id="UP000002729">
    <property type="component" value="Unassembled WGS sequence"/>
</dbReference>
<evidence type="ECO:0000313" key="11">
    <source>
        <dbReference type="Proteomes" id="UP000002729"/>
    </source>
</evidence>
<evidence type="ECO:0000259" key="9">
    <source>
        <dbReference type="Pfam" id="PF00909"/>
    </source>
</evidence>
<dbReference type="InParanoid" id="F0YLV7"/>
<dbReference type="OMA" id="VEHEMDF"/>
<feature type="transmembrane region" description="Helical" evidence="8">
    <location>
        <begin position="249"/>
        <end position="269"/>
    </location>
</feature>
<dbReference type="GO" id="GO:0097272">
    <property type="term" value="P:ammonium homeostasis"/>
    <property type="evidence" value="ECO:0007669"/>
    <property type="project" value="TreeGrafter"/>
</dbReference>
<evidence type="ECO:0000256" key="3">
    <source>
        <dbReference type="ARBA" id="ARBA00022448"/>
    </source>
</evidence>
<evidence type="ECO:0000256" key="5">
    <source>
        <dbReference type="ARBA" id="ARBA00022989"/>
    </source>
</evidence>
<comment type="similarity">
    <text evidence="2">Belongs to the ammonia transporter channel (TC 1.A.11.2) family.</text>
</comment>
<sequence length="415" mass="41596">MADDDAVAELAEAVDVGWILVCTALVFWEQAGFAMLEAGSVRARNLGNILFKNLLDVSLGAVVFAAVGYGLAFGDSASGVVGSTGFFLRSLESPYDYAIWAWHWSFAATAATTVSGCVAERVDCVAYLVAATLVTGVVYAVPVHWVWADGGCMSVWHGTTLLDVGVIDFAGSGLVHMVGGLGGLVGSVMLGPRLGRFPADAYRRSADDLRGFAGHNATLTALGVYCLWFGWFGFNAGCSGGLSGGGAKVAALAAVNTALAPPCGALVALGVERWRAGYWSLPATVSGLLAGLVGITGPCGVVAPGAAVAVGAVSGAVYAGGRVALDRLCVDDPVEAIAIHAFPGAWGVLASGLFATDARLAAAGYDHARPGLFAGGGGVQLGAQALGVALVAAWACAASALSFLAGAAATRAGHG</sequence>
<keyword evidence="11" id="KW-1185">Reference proteome</keyword>
<dbReference type="EMBL" id="GL833159">
    <property type="protein sequence ID" value="EGB03903.1"/>
    <property type="molecule type" value="Genomic_DNA"/>
</dbReference>
<dbReference type="GO" id="GO:0005886">
    <property type="term" value="C:plasma membrane"/>
    <property type="evidence" value="ECO:0007669"/>
    <property type="project" value="TreeGrafter"/>
</dbReference>
<dbReference type="PANTHER" id="PTHR11730:SF6">
    <property type="entry name" value="AMMONIUM TRANSPORTER"/>
    <property type="match status" value="1"/>
</dbReference>
<evidence type="ECO:0000256" key="4">
    <source>
        <dbReference type="ARBA" id="ARBA00022692"/>
    </source>
</evidence>
<dbReference type="GeneID" id="20222526"/>
<dbReference type="OrthoDB" id="534912at2759"/>
<evidence type="ECO:0000256" key="8">
    <source>
        <dbReference type="SAM" id="Phobius"/>
    </source>
</evidence>
<evidence type="ECO:0000256" key="6">
    <source>
        <dbReference type="ARBA" id="ARBA00023136"/>
    </source>
</evidence>
<accession>F0YLV7</accession>
<protein>
    <submittedName>
        <fullName evidence="10">Uncharacterized protein AMT4</fullName>
    </submittedName>
</protein>
<dbReference type="RefSeq" id="XP_009041454.1">
    <property type="nucleotide sequence ID" value="XM_009043206.1"/>
</dbReference>
<evidence type="ECO:0000256" key="1">
    <source>
        <dbReference type="ARBA" id="ARBA00004141"/>
    </source>
</evidence>
<feature type="domain" description="Ammonium transporter AmtB-like" evidence="9">
    <location>
        <begin position="18"/>
        <end position="404"/>
    </location>
</feature>
<comment type="subcellular location">
    <subcellularLocation>
        <location evidence="1">Membrane</location>
        <topology evidence="1">Multi-pass membrane protein</topology>
    </subcellularLocation>
</comment>
<gene>
    <name evidence="10" type="primary">AMT4</name>
    <name evidence="10" type="ORF">AURANDRAFT_55404</name>
</gene>
<dbReference type="Gene3D" id="1.10.3430.10">
    <property type="entry name" value="Ammonium transporter AmtB like domains"/>
    <property type="match status" value="1"/>
</dbReference>
<feature type="transmembrane region" description="Helical" evidence="8">
    <location>
        <begin position="337"/>
        <end position="355"/>
    </location>
</feature>
<feature type="transmembrane region" description="Helical" evidence="8">
    <location>
        <begin position="167"/>
        <end position="191"/>
    </location>
</feature>
<dbReference type="Pfam" id="PF00909">
    <property type="entry name" value="Ammonium_transp"/>
    <property type="match status" value="1"/>
</dbReference>
<feature type="transmembrane region" description="Helical" evidence="8">
    <location>
        <begin position="97"/>
        <end position="118"/>
    </location>
</feature>
<dbReference type="SUPFAM" id="SSF111352">
    <property type="entry name" value="Ammonium transporter"/>
    <property type="match status" value="1"/>
</dbReference>
<dbReference type="PANTHER" id="PTHR11730">
    <property type="entry name" value="AMMONIUM TRANSPORTER"/>
    <property type="match status" value="1"/>
</dbReference>
<keyword evidence="3" id="KW-0813">Transport</keyword>